<organism evidence="9 10">
    <name type="scientific">Roseburia zhanii</name>
    <dbReference type="NCBI Taxonomy" id="2763064"/>
    <lineage>
        <taxon>Bacteria</taxon>
        <taxon>Bacillati</taxon>
        <taxon>Bacillota</taxon>
        <taxon>Clostridia</taxon>
        <taxon>Lachnospirales</taxon>
        <taxon>Lachnospiraceae</taxon>
        <taxon>Roseburia</taxon>
    </lineage>
</organism>
<dbReference type="InterPro" id="IPR018087">
    <property type="entry name" value="Glyco_hydro_5_CS"/>
</dbReference>
<dbReference type="PANTHER" id="PTHR31297">
    <property type="entry name" value="GLUCAN ENDO-1,6-BETA-GLUCOSIDASE B"/>
    <property type="match status" value="1"/>
</dbReference>
<keyword evidence="5 7" id="KW-0326">Glycosidase</keyword>
<evidence type="ECO:0000256" key="6">
    <source>
        <dbReference type="ARBA" id="ARBA00023326"/>
    </source>
</evidence>
<dbReference type="Gene3D" id="3.20.20.80">
    <property type="entry name" value="Glycosidases"/>
    <property type="match status" value="1"/>
</dbReference>
<keyword evidence="10" id="KW-1185">Reference proteome</keyword>
<dbReference type="PROSITE" id="PS51257">
    <property type="entry name" value="PROKAR_LIPOPROTEIN"/>
    <property type="match status" value="1"/>
</dbReference>
<keyword evidence="6" id="KW-0624">Polysaccharide degradation</keyword>
<dbReference type="Pfam" id="PF00150">
    <property type="entry name" value="Cellulase"/>
    <property type="match status" value="1"/>
</dbReference>
<dbReference type="Proteomes" id="UP000606720">
    <property type="component" value="Unassembled WGS sequence"/>
</dbReference>
<keyword evidence="4" id="KW-0119">Carbohydrate metabolism</keyword>
<evidence type="ECO:0000256" key="4">
    <source>
        <dbReference type="ARBA" id="ARBA00023277"/>
    </source>
</evidence>
<evidence type="ECO:0000313" key="9">
    <source>
        <dbReference type="EMBL" id="MBC5712981.1"/>
    </source>
</evidence>
<dbReference type="PROSITE" id="PS00659">
    <property type="entry name" value="GLYCOSYL_HYDROL_F5"/>
    <property type="match status" value="1"/>
</dbReference>
<reference evidence="9" key="1">
    <citation type="submission" date="2020-08" db="EMBL/GenBank/DDBJ databases">
        <title>Genome public.</title>
        <authorList>
            <person name="Liu C."/>
            <person name="Sun Q."/>
        </authorList>
    </citation>
    <scope>NUCLEOTIDE SEQUENCE</scope>
    <source>
        <strain evidence="9">BX1005</strain>
    </source>
</reference>
<evidence type="ECO:0000256" key="5">
    <source>
        <dbReference type="ARBA" id="ARBA00023295"/>
    </source>
</evidence>
<evidence type="ECO:0000259" key="8">
    <source>
        <dbReference type="Pfam" id="PF00150"/>
    </source>
</evidence>
<keyword evidence="2 7" id="KW-0378">Hydrolase</keyword>
<dbReference type="AlphaFoldDB" id="A0A923LNB6"/>
<dbReference type="GO" id="GO:0005576">
    <property type="term" value="C:extracellular region"/>
    <property type="evidence" value="ECO:0007669"/>
    <property type="project" value="TreeGrafter"/>
</dbReference>
<dbReference type="GO" id="GO:0008422">
    <property type="term" value="F:beta-glucosidase activity"/>
    <property type="evidence" value="ECO:0007669"/>
    <property type="project" value="TreeGrafter"/>
</dbReference>
<evidence type="ECO:0000256" key="2">
    <source>
        <dbReference type="ARBA" id="ARBA00022801"/>
    </source>
</evidence>
<keyword evidence="3" id="KW-0136">Cellulose degradation</keyword>
<dbReference type="InterPro" id="IPR017853">
    <property type="entry name" value="GH"/>
</dbReference>
<evidence type="ECO:0000256" key="1">
    <source>
        <dbReference type="ARBA" id="ARBA00005641"/>
    </source>
</evidence>
<dbReference type="PANTHER" id="PTHR31297:SF41">
    <property type="entry name" value="ENDOGLUCANASE, PUTATIVE (AFU_ORTHOLOGUE AFUA_5G01830)-RELATED"/>
    <property type="match status" value="1"/>
</dbReference>
<sequence length="364" mass="41084">MNIKGLLISAVLMIGGCLMGCGTQHGDMDFVADMGSGFNLGNSLESTCPDGSVSGLDLETYWQNPKISKAMIEEIAKAGFQTIRIPVTWDVHMDENGQIDAAWMDRVQEVVDEALDTGMYVILNAHHDTWYIPSKENEAYAKEMMEKVWSQIAEQFAEYDEKLLFEGMNEPRLIGTDVEWAGESKENDQIVDELNQLFVDTVRNSGGNNRARYLLVTSYADAIESIDRFTMPKGTHLIVTVHAYKPYTFAMDETGTAVWEPGLTQEIKGFMDNLQRRFTSKGIPVIIGEFGSIDKNNLNDREQWLTDYITLAGEADVMYIWWDEGGPSQETYGRYRIFDRETGVWLFESLKDILVTKNHTGGKA</sequence>
<dbReference type="EMBL" id="JACOPH010000001">
    <property type="protein sequence ID" value="MBC5712981.1"/>
    <property type="molecule type" value="Genomic_DNA"/>
</dbReference>
<dbReference type="SUPFAM" id="SSF51445">
    <property type="entry name" value="(Trans)glycosidases"/>
    <property type="match status" value="1"/>
</dbReference>
<accession>A0A923LNB6</accession>
<dbReference type="GO" id="GO:0009986">
    <property type="term" value="C:cell surface"/>
    <property type="evidence" value="ECO:0007669"/>
    <property type="project" value="TreeGrafter"/>
</dbReference>
<dbReference type="RefSeq" id="WP_186865998.1">
    <property type="nucleotide sequence ID" value="NZ_JACOPH010000001.1"/>
</dbReference>
<evidence type="ECO:0000313" key="10">
    <source>
        <dbReference type="Proteomes" id="UP000606720"/>
    </source>
</evidence>
<comment type="similarity">
    <text evidence="1 7">Belongs to the glycosyl hydrolase 5 (cellulase A) family.</text>
</comment>
<feature type="domain" description="Glycoside hydrolase family 5" evidence="8">
    <location>
        <begin position="57"/>
        <end position="323"/>
    </location>
</feature>
<evidence type="ECO:0000256" key="7">
    <source>
        <dbReference type="RuleBase" id="RU361153"/>
    </source>
</evidence>
<gene>
    <name evidence="9" type="ORF">H8S17_01950</name>
</gene>
<proteinExistence type="inferred from homology"/>
<dbReference type="InterPro" id="IPR050386">
    <property type="entry name" value="Glycosyl_hydrolase_5"/>
</dbReference>
<comment type="caution">
    <text evidence="9">The sequence shown here is derived from an EMBL/GenBank/DDBJ whole genome shotgun (WGS) entry which is preliminary data.</text>
</comment>
<dbReference type="GO" id="GO:0030245">
    <property type="term" value="P:cellulose catabolic process"/>
    <property type="evidence" value="ECO:0007669"/>
    <property type="project" value="UniProtKB-KW"/>
</dbReference>
<evidence type="ECO:0000256" key="3">
    <source>
        <dbReference type="ARBA" id="ARBA00023001"/>
    </source>
</evidence>
<name>A0A923LNB6_9FIRM</name>
<protein>
    <submittedName>
        <fullName evidence="9">Glycoside hydrolase family 5 protein</fullName>
    </submittedName>
</protein>
<dbReference type="InterPro" id="IPR001547">
    <property type="entry name" value="Glyco_hydro_5"/>
</dbReference>